<gene>
    <name evidence="2" type="ORF">MSL71_38520</name>
</gene>
<dbReference type="Pfam" id="PF13379">
    <property type="entry name" value="NMT1_2"/>
    <property type="match status" value="1"/>
</dbReference>
<dbReference type="PANTHER" id="PTHR30024">
    <property type="entry name" value="ALIPHATIC SULFONATES-BINDING PROTEIN-RELATED"/>
    <property type="match status" value="1"/>
</dbReference>
<reference evidence="2 3" key="1">
    <citation type="submission" date="2019-03" db="EMBL/GenBank/DDBJ databases">
        <authorList>
            <person name="Nijsse B."/>
        </authorList>
    </citation>
    <scope>NUCLEOTIDE SEQUENCE [LARGE SCALE GENOMIC DNA]</scope>
    <source>
        <strain evidence="2">Desulfoluna butyratoxydans MSL71</strain>
    </source>
</reference>
<keyword evidence="3" id="KW-1185">Reference proteome</keyword>
<dbReference type="PANTHER" id="PTHR30024:SF42">
    <property type="entry name" value="ALIPHATIC SULFONATES-BINDING PROTEIN-RELATED"/>
    <property type="match status" value="1"/>
</dbReference>
<name>A0A4U8YS73_9BACT</name>
<sequence>MTGGIPMNTRSLARTLARKAMATLIVALCLVSAAHAAPKKIPSLYMGYIFTTHHTPLMVAADKGEALKECGAYLAPMVPKQKYKLMAADGTPLAVINFIVSKNGSETSTLFAMNRLDLGLASSTAFMSGIDKGTKVKMLCPLHVDGLSMVFPKGSTISGYDEVAAAIKASRRPFKIGYHSPTSAPRIVFEGALSKAGFTTTGNPNDIDADILMVDLKSTANLIPALVSGQVDCWVGPAPHPAVAAFREVGHVALNSRDLPPKGQWTDFPCCALGASDSLIKSHPAVVQAMTDLMAASATWCNAEKEETARISAKWIGVPAKAVEKSSIIYTTDPTENWLKGEEVFLAMLNRMNKFRGVLKGEDLKTATPLLYDFSFVKK</sequence>
<organism evidence="2 3">
    <name type="scientific">Desulfoluna butyratoxydans</name>
    <dbReference type="NCBI Taxonomy" id="231438"/>
    <lineage>
        <taxon>Bacteria</taxon>
        <taxon>Pseudomonadati</taxon>
        <taxon>Thermodesulfobacteriota</taxon>
        <taxon>Desulfobacteria</taxon>
        <taxon>Desulfobacterales</taxon>
        <taxon>Desulfolunaceae</taxon>
        <taxon>Desulfoluna</taxon>
    </lineage>
</organism>
<evidence type="ECO:0000313" key="2">
    <source>
        <dbReference type="EMBL" id="VFQ46189.1"/>
    </source>
</evidence>
<feature type="chain" id="PRO_5020521322" evidence="1">
    <location>
        <begin position="37"/>
        <end position="379"/>
    </location>
</feature>
<dbReference type="AlphaFoldDB" id="A0A4U8YS73"/>
<dbReference type="Proteomes" id="UP000507962">
    <property type="component" value="Unassembled WGS sequence"/>
</dbReference>
<accession>A0A4U8YS73</accession>
<proteinExistence type="predicted"/>
<keyword evidence="1" id="KW-0732">Signal</keyword>
<dbReference type="EMBL" id="CAADHO010000008">
    <property type="protein sequence ID" value="VFQ46189.1"/>
    <property type="molecule type" value="Genomic_DNA"/>
</dbReference>
<evidence type="ECO:0000313" key="3">
    <source>
        <dbReference type="Proteomes" id="UP000507962"/>
    </source>
</evidence>
<dbReference type="Gene3D" id="3.40.190.10">
    <property type="entry name" value="Periplasmic binding protein-like II"/>
    <property type="match status" value="1"/>
</dbReference>
<dbReference type="SUPFAM" id="SSF53850">
    <property type="entry name" value="Periplasmic binding protein-like II"/>
    <property type="match status" value="1"/>
</dbReference>
<evidence type="ECO:0000256" key="1">
    <source>
        <dbReference type="SAM" id="SignalP"/>
    </source>
</evidence>
<protein>
    <submittedName>
        <fullName evidence="2">Nmt1-like family</fullName>
    </submittedName>
</protein>
<feature type="signal peptide" evidence="1">
    <location>
        <begin position="1"/>
        <end position="36"/>
    </location>
</feature>